<dbReference type="PANTHER" id="PTHR46211:SF1">
    <property type="entry name" value="GLYCEROPHOSPHODIESTER PHOSPHODIESTERASE, CYTOPLASMIC"/>
    <property type="match status" value="1"/>
</dbReference>
<dbReference type="RefSeq" id="WP_126717677.1">
    <property type="nucleotide sequence ID" value="NZ_RWJF01000001.1"/>
</dbReference>
<name>A0A429V7B3_9SPHN</name>
<evidence type="ECO:0000313" key="3">
    <source>
        <dbReference type="EMBL" id="RST29838.1"/>
    </source>
</evidence>
<dbReference type="PROSITE" id="PS51704">
    <property type="entry name" value="GP_PDE"/>
    <property type="match status" value="1"/>
</dbReference>
<dbReference type="Gene3D" id="3.20.20.190">
    <property type="entry name" value="Phosphatidylinositol (PI) phosphodiesterase"/>
    <property type="match status" value="1"/>
</dbReference>
<feature type="region of interest" description="Disordered" evidence="1">
    <location>
        <begin position="1"/>
        <end position="27"/>
    </location>
</feature>
<reference evidence="3 4" key="1">
    <citation type="submission" date="2018-12" db="EMBL/GenBank/DDBJ databases">
        <title>Sphingomonas sp. HMF7854 Genome sequencing and assembly.</title>
        <authorList>
            <person name="Cha I."/>
            <person name="Kang H."/>
            <person name="Kim H."/>
            <person name="Kang J."/>
            <person name="Joh K."/>
        </authorList>
    </citation>
    <scope>NUCLEOTIDE SEQUENCE [LARGE SCALE GENOMIC DNA]</scope>
    <source>
        <strain evidence="3 4">HMF7854</strain>
    </source>
</reference>
<dbReference type="GO" id="GO:0008081">
    <property type="term" value="F:phosphoric diester hydrolase activity"/>
    <property type="evidence" value="ECO:0007669"/>
    <property type="project" value="InterPro"/>
</dbReference>
<dbReference type="PANTHER" id="PTHR46211">
    <property type="entry name" value="GLYCEROPHOSPHORYL DIESTER PHOSPHODIESTERASE"/>
    <property type="match status" value="1"/>
</dbReference>
<evidence type="ECO:0000256" key="1">
    <source>
        <dbReference type="SAM" id="MobiDB-lite"/>
    </source>
</evidence>
<sequence>MKWTRSSPSAPDPLAPGPGGFAHRGLHGPDAPENSFRAFGAALERRCGIECDLRLTRDGQVLVFHDRDAVRLCGSALVIGERNAAELDHLRVGGQPIPTLLDLLQQVAGRVPLLLEVKVEQDLMRWMLALKPLLGRYKGPFGVMSFDPRLVRLARINLPRARTGLVVAAELPGWRRRLALALASPDFLAVDVAAIEQGWVARARRRMPVYSWTVRTRKQRQQVAVHADAPIWEGDGRP</sequence>
<gene>
    <name evidence="3" type="ORF">HMF7854_02615</name>
</gene>
<accession>A0A429V7B3</accession>
<dbReference type="InterPro" id="IPR030395">
    <property type="entry name" value="GP_PDE_dom"/>
</dbReference>
<feature type="domain" description="GP-PDE" evidence="2">
    <location>
        <begin position="18"/>
        <end position="238"/>
    </location>
</feature>
<organism evidence="3 4">
    <name type="scientific">Sphingomonas ginkgonis</name>
    <dbReference type="NCBI Taxonomy" id="2315330"/>
    <lineage>
        <taxon>Bacteria</taxon>
        <taxon>Pseudomonadati</taxon>
        <taxon>Pseudomonadota</taxon>
        <taxon>Alphaproteobacteria</taxon>
        <taxon>Sphingomonadales</taxon>
        <taxon>Sphingomonadaceae</taxon>
        <taxon>Sphingomonas</taxon>
    </lineage>
</organism>
<dbReference type="SUPFAM" id="SSF51695">
    <property type="entry name" value="PLC-like phosphodiesterases"/>
    <property type="match status" value="1"/>
</dbReference>
<dbReference type="AlphaFoldDB" id="A0A429V7B3"/>
<dbReference type="Pfam" id="PF03009">
    <property type="entry name" value="GDPD"/>
    <property type="match status" value="1"/>
</dbReference>
<keyword evidence="4" id="KW-1185">Reference proteome</keyword>
<comment type="caution">
    <text evidence="3">The sequence shown here is derived from an EMBL/GenBank/DDBJ whole genome shotgun (WGS) entry which is preliminary data.</text>
</comment>
<evidence type="ECO:0000259" key="2">
    <source>
        <dbReference type="PROSITE" id="PS51704"/>
    </source>
</evidence>
<dbReference type="Proteomes" id="UP000274661">
    <property type="component" value="Unassembled WGS sequence"/>
</dbReference>
<evidence type="ECO:0000313" key="4">
    <source>
        <dbReference type="Proteomes" id="UP000274661"/>
    </source>
</evidence>
<dbReference type="OrthoDB" id="384721at2"/>
<protein>
    <submittedName>
        <fullName evidence="3">Glycerophosphodiester phosphodiesterase</fullName>
    </submittedName>
</protein>
<dbReference type="GO" id="GO:0006629">
    <property type="term" value="P:lipid metabolic process"/>
    <property type="evidence" value="ECO:0007669"/>
    <property type="project" value="InterPro"/>
</dbReference>
<dbReference type="EMBL" id="RWJF01000001">
    <property type="protein sequence ID" value="RST29838.1"/>
    <property type="molecule type" value="Genomic_DNA"/>
</dbReference>
<proteinExistence type="predicted"/>
<dbReference type="InterPro" id="IPR017946">
    <property type="entry name" value="PLC-like_Pdiesterase_TIM-brl"/>
</dbReference>